<accession>A0ABS9L7C3</accession>
<evidence type="ECO:0008006" key="4">
    <source>
        <dbReference type="Google" id="ProtNLM"/>
    </source>
</evidence>
<dbReference type="EMBL" id="JAKLTQ010000007">
    <property type="protein sequence ID" value="MCG2622521.1"/>
    <property type="molecule type" value="Genomic_DNA"/>
</dbReference>
<organism evidence="2 3">
    <name type="scientific">Arthrobacter hankyongi</name>
    <dbReference type="NCBI Taxonomy" id="2904801"/>
    <lineage>
        <taxon>Bacteria</taxon>
        <taxon>Bacillati</taxon>
        <taxon>Actinomycetota</taxon>
        <taxon>Actinomycetes</taxon>
        <taxon>Micrococcales</taxon>
        <taxon>Micrococcaceae</taxon>
        <taxon>Arthrobacter</taxon>
    </lineage>
</organism>
<gene>
    <name evidence="2" type="ORF">LVY72_11415</name>
</gene>
<protein>
    <recommendedName>
        <fullName evidence="4">DUF5134 domain-containing protein</fullName>
    </recommendedName>
</protein>
<keyword evidence="1" id="KW-0472">Membrane</keyword>
<feature type="transmembrane region" description="Helical" evidence="1">
    <location>
        <begin position="137"/>
        <end position="159"/>
    </location>
</feature>
<keyword evidence="1" id="KW-0812">Transmembrane</keyword>
<comment type="caution">
    <text evidence="2">The sequence shown here is derived from an EMBL/GenBank/DDBJ whole genome shotgun (WGS) entry which is preliminary data.</text>
</comment>
<proteinExistence type="predicted"/>
<dbReference type="Proteomes" id="UP001165368">
    <property type="component" value="Unassembled WGS sequence"/>
</dbReference>
<name>A0ABS9L7C3_9MICC</name>
<keyword evidence="3" id="KW-1185">Reference proteome</keyword>
<evidence type="ECO:0000313" key="2">
    <source>
        <dbReference type="EMBL" id="MCG2622521.1"/>
    </source>
</evidence>
<evidence type="ECO:0000256" key="1">
    <source>
        <dbReference type="SAM" id="Phobius"/>
    </source>
</evidence>
<feature type="transmembrane region" description="Helical" evidence="1">
    <location>
        <begin position="60"/>
        <end position="78"/>
    </location>
</feature>
<dbReference type="RefSeq" id="WP_237820909.1">
    <property type="nucleotide sequence ID" value="NZ_JAKLTQ010000007.1"/>
</dbReference>
<feature type="transmembrane region" description="Helical" evidence="1">
    <location>
        <begin position="6"/>
        <end position="27"/>
    </location>
</feature>
<feature type="transmembrane region" description="Helical" evidence="1">
    <location>
        <begin position="171"/>
        <end position="190"/>
    </location>
</feature>
<sequence length="193" mass="19851">MALHLWLTAGMLVFTGMGLCCAAAGGHRDGARRLAVPSGAGWMALMLAAMADIAGQQVHLLPGAAWALILLLAGPLSVALSHRGAIPVVHDPLKASMHLHRGLSLLVMGALVLLMHADPAAQAVPAAAHSHGGGPVPLLLAAGLGSYLLFSARLSLRLYRVRAVRRGSRAHLIEALSSVAAAACMIVMAMQAH</sequence>
<feature type="transmembrane region" description="Helical" evidence="1">
    <location>
        <begin position="99"/>
        <end position="117"/>
    </location>
</feature>
<evidence type="ECO:0000313" key="3">
    <source>
        <dbReference type="Proteomes" id="UP001165368"/>
    </source>
</evidence>
<feature type="transmembrane region" description="Helical" evidence="1">
    <location>
        <begin position="34"/>
        <end position="54"/>
    </location>
</feature>
<keyword evidence="1" id="KW-1133">Transmembrane helix</keyword>
<reference evidence="2" key="1">
    <citation type="submission" date="2022-01" db="EMBL/GenBank/DDBJ databases">
        <authorList>
            <person name="Jo J.-H."/>
            <person name="Im W.-T."/>
        </authorList>
    </citation>
    <scope>NUCLEOTIDE SEQUENCE</scope>
    <source>
        <strain evidence="2">I2-34</strain>
    </source>
</reference>